<dbReference type="SUPFAM" id="SSF103473">
    <property type="entry name" value="MFS general substrate transporter"/>
    <property type="match status" value="1"/>
</dbReference>
<dbReference type="RefSeq" id="XP_055900156.1">
    <property type="nucleotide sequence ID" value="XM_056044181.1"/>
</dbReference>
<feature type="transmembrane region" description="Helical" evidence="7">
    <location>
        <begin position="358"/>
        <end position="378"/>
    </location>
</feature>
<comment type="similarity">
    <text evidence="2">Belongs to the unc-93 family.</text>
</comment>
<dbReference type="InterPro" id="IPR010291">
    <property type="entry name" value="Ion_channel_UNC-93"/>
</dbReference>
<feature type="region of interest" description="Disordered" evidence="6">
    <location>
        <begin position="728"/>
        <end position="845"/>
    </location>
</feature>
<evidence type="ECO:0000256" key="4">
    <source>
        <dbReference type="ARBA" id="ARBA00022989"/>
    </source>
</evidence>
<feature type="compositionally biased region" description="Low complexity" evidence="6">
    <location>
        <begin position="680"/>
        <end position="692"/>
    </location>
</feature>
<comment type="subcellular location">
    <subcellularLocation>
        <location evidence="1">Membrane</location>
        <topology evidence="1">Multi-pass membrane protein</topology>
    </subcellularLocation>
</comment>
<gene>
    <name evidence="9 10 11 12" type="primary">LOC106061027</name>
</gene>
<dbReference type="RefSeq" id="XP_055900155.1">
    <property type="nucleotide sequence ID" value="XM_056044180.1"/>
</dbReference>
<feature type="compositionally biased region" description="Acidic residues" evidence="6">
    <location>
        <begin position="827"/>
        <end position="837"/>
    </location>
</feature>
<evidence type="ECO:0000313" key="10">
    <source>
        <dbReference type="RefSeq" id="XP_055900156.1"/>
    </source>
</evidence>
<dbReference type="Proteomes" id="UP001165740">
    <property type="component" value="Chromosome 10"/>
</dbReference>
<feature type="transmembrane region" description="Helical" evidence="7">
    <location>
        <begin position="332"/>
        <end position="352"/>
    </location>
</feature>
<evidence type="ECO:0000256" key="1">
    <source>
        <dbReference type="ARBA" id="ARBA00004141"/>
    </source>
</evidence>
<evidence type="ECO:0000256" key="6">
    <source>
        <dbReference type="SAM" id="MobiDB-lite"/>
    </source>
</evidence>
<feature type="compositionally biased region" description="Basic and acidic residues" evidence="6">
    <location>
        <begin position="636"/>
        <end position="654"/>
    </location>
</feature>
<proteinExistence type="inferred from homology"/>
<keyword evidence="5 7" id="KW-0472">Membrane</keyword>
<accession>A0A9W3BL54</accession>
<feature type="transmembrane region" description="Helical" evidence="7">
    <location>
        <begin position="215"/>
        <end position="239"/>
    </location>
</feature>
<dbReference type="Pfam" id="PF05978">
    <property type="entry name" value="UNC-93"/>
    <property type="match status" value="1"/>
</dbReference>
<keyword evidence="3 7" id="KW-0812">Transmembrane</keyword>
<feature type="region of interest" description="Disordered" evidence="6">
    <location>
        <begin position="629"/>
        <end position="708"/>
    </location>
</feature>
<feature type="transmembrane region" description="Helical" evidence="7">
    <location>
        <begin position="56"/>
        <end position="75"/>
    </location>
</feature>
<protein>
    <submittedName>
        <fullName evidence="9 10">Uncharacterized protein LOC106061027</fullName>
    </submittedName>
</protein>
<dbReference type="GO" id="GO:0016020">
    <property type="term" value="C:membrane"/>
    <property type="evidence" value="ECO:0007669"/>
    <property type="project" value="UniProtKB-SubCell"/>
</dbReference>
<evidence type="ECO:0000313" key="8">
    <source>
        <dbReference type="Proteomes" id="UP001165740"/>
    </source>
</evidence>
<feature type="transmembrane region" description="Helical" evidence="7">
    <location>
        <begin position="422"/>
        <end position="440"/>
    </location>
</feature>
<reference evidence="9 10" key="1">
    <citation type="submission" date="2025-04" db="UniProtKB">
        <authorList>
            <consortium name="RefSeq"/>
        </authorList>
    </citation>
    <scope>IDENTIFICATION</scope>
</reference>
<evidence type="ECO:0000313" key="9">
    <source>
        <dbReference type="RefSeq" id="XP_055900155.1"/>
    </source>
</evidence>
<keyword evidence="4 7" id="KW-1133">Transmembrane helix</keyword>
<evidence type="ECO:0000313" key="11">
    <source>
        <dbReference type="RefSeq" id="XP_055900157.1"/>
    </source>
</evidence>
<keyword evidence="8" id="KW-1185">Reference proteome</keyword>
<dbReference type="InterPro" id="IPR036259">
    <property type="entry name" value="MFS_trans_sf"/>
</dbReference>
<feature type="transmembrane region" description="Helical" evidence="7">
    <location>
        <begin position="155"/>
        <end position="178"/>
    </location>
</feature>
<dbReference type="PANTHER" id="PTHR19444:SF13">
    <property type="entry name" value="PROTEIN UNC-93 HOMOLOG A"/>
    <property type="match status" value="1"/>
</dbReference>
<evidence type="ECO:0000313" key="12">
    <source>
        <dbReference type="RefSeq" id="XP_055900158.1"/>
    </source>
</evidence>
<feature type="compositionally biased region" description="Polar residues" evidence="6">
    <location>
        <begin position="759"/>
        <end position="772"/>
    </location>
</feature>
<evidence type="ECO:0000256" key="3">
    <source>
        <dbReference type="ARBA" id="ARBA00022692"/>
    </source>
</evidence>
<dbReference type="RefSeq" id="XP_055900157.1">
    <property type="nucleotide sequence ID" value="XM_056044182.1"/>
</dbReference>
<feature type="transmembrane region" description="Helical" evidence="7">
    <location>
        <begin position="87"/>
        <end position="108"/>
    </location>
</feature>
<feature type="transmembrane region" description="Helical" evidence="7">
    <location>
        <begin position="27"/>
        <end position="44"/>
    </location>
</feature>
<dbReference type="PANTHER" id="PTHR19444">
    <property type="entry name" value="UNC-93 RELATED"/>
    <property type="match status" value="1"/>
</dbReference>
<dbReference type="GeneID" id="106061027"/>
<dbReference type="AlphaFoldDB" id="A0A9W3BL54"/>
<name>A0A9W3BL54_BIOGL</name>
<feature type="compositionally biased region" description="Basic residues" evidence="6">
    <location>
        <begin position="795"/>
        <end position="810"/>
    </location>
</feature>
<dbReference type="RefSeq" id="XP_055900158.1">
    <property type="nucleotide sequence ID" value="XM_056044183.1"/>
</dbReference>
<feature type="transmembrane region" description="Helical" evidence="7">
    <location>
        <begin position="293"/>
        <end position="323"/>
    </location>
</feature>
<evidence type="ECO:0000256" key="7">
    <source>
        <dbReference type="SAM" id="Phobius"/>
    </source>
</evidence>
<evidence type="ECO:0000256" key="2">
    <source>
        <dbReference type="ARBA" id="ARBA00009172"/>
    </source>
</evidence>
<sequence length="888" mass="98370">MKCLDWTEVRHKCLEETTLEGKEIKNTIVITFSFQVVFTAFNALQNLHSSLHDEESLGLICLSIIYFTAVISSVFSPTIIGFLGAKTVLVAFFLAHSVYVLANFYPAFATMVPAAVALGAFNGPAWTSQALYISANAYSFSKSSSASPYTILSRFNGFFFAMFATTQIVGNLVTSTVIRDGVGNQSDETIIFKYCGINDCPDNENVTEIEDPEDWVIDITLGFFMACCLCGLLLVFFLLSPLPKSDWIERVSVKFTATSCFSVLLTTDMLLLVPFILFTSVEHAFLMASFTKAYVTCAIGIHMVGYVMAAYGATTPIFVFLFIRLARIAGRFLLLSISLMSHIVLLAFLYMWSPTADSEALIFVIPMFWGVAESILLAQANSLITMLYPSQKEPAFANFHAWRSLGYSITFLNATYLCVSTKLILCMLCAALGLVLYIFVELKTRMREKLVFEARGSVISVPPLEFTVREETDSNGASTKRTSVSSLMSVQERLSFDHIELHDVIKEAQNGWRRDESGLTLELSKVMSSTYLKESKATKLFHTCASWTELSDLSQNSAARPAVLPRSLSDGNTSGSVYRVHTGSNKLLRSAPTLNGKRRAVSEIIAPTFDVIKDVVYEEEESDDLVMGNEADDDVFDNHQAENSPRKGSSESKSRSFMRRLSQTLQTINVEGPRRGSDFEITIESPTTPSPTGKVNFAFESDEDDIDNTASITVEDEVRPNEVSVRYKPKSGQLERPVSLEAKTKKRRSGLDLVIRGNKSLTELSAPSTPNKHSADSDKKRSRSVASMNSEGKSKRPKLSLKKLSILKKPKTPESPPPPEVKANELKEEDNEQDSGADSDGFVPEEVLAHEAELAIYNEGVIDISRPKTSKRKHKIPVMESEDVNCIY</sequence>
<dbReference type="InterPro" id="IPR051951">
    <property type="entry name" value="UNC-93_regulatory"/>
</dbReference>
<feature type="transmembrane region" description="Helical" evidence="7">
    <location>
        <begin position="260"/>
        <end position="281"/>
    </location>
</feature>
<dbReference type="Gene3D" id="1.20.1250.20">
    <property type="entry name" value="MFS general substrate transporter like domains"/>
    <property type="match status" value="1"/>
</dbReference>
<feature type="transmembrane region" description="Helical" evidence="7">
    <location>
        <begin position="114"/>
        <end position="134"/>
    </location>
</feature>
<evidence type="ECO:0000256" key="5">
    <source>
        <dbReference type="ARBA" id="ARBA00023136"/>
    </source>
</evidence>
<dbReference type="OrthoDB" id="78663at2759"/>
<organism evidence="8 12">
    <name type="scientific">Biomphalaria glabrata</name>
    <name type="common">Bloodfluke planorb</name>
    <name type="synonym">Freshwater snail</name>
    <dbReference type="NCBI Taxonomy" id="6526"/>
    <lineage>
        <taxon>Eukaryota</taxon>
        <taxon>Metazoa</taxon>
        <taxon>Spiralia</taxon>
        <taxon>Lophotrochozoa</taxon>
        <taxon>Mollusca</taxon>
        <taxon>Gastropoda</taxon>
        <taxon>Heterobranchia</taxon>
        <taxon>Euthyneura</taxon>
        <taxon>Panpulmonata</taxon>
        <taxon>Hygrophila</taxon>
        <taxon>Lymnaeoidea</taxon>
        <taxon>Planorbidae</taxon>
        <taxon>Biomphalaria</taxon>
    </lineage>
</organism>